<accession>A0A0L8G613</accession>
<keyword evidence="1" id="KW-0812">Transmembrane</keyword>
<dbReference type="EMBL" id="KQ423737">
    <property type="protein sequence ID" value="KOF72269.1"/>
    <property type="molecule type" value="Genomic_DNA"/>
</dbReference>
<gene>
    <name evidence="2" type="ORF">OCBIM_22039731mg</name>
</gene>
<name>A0A0L8G613_OCTBM</name>
<evidence type="ECO:0000313" key="2">
    <source>
        <dbReference type="EMBL" id="KOF72269.1"/>
    </source>
</evidence>
<dbReference type="STRING" id="37653.A0A0L8G613"/>
<sequence>MPTDIAVGVQNILLITFSSINRVICYNMDGQQLWEIETHSLHLPSKISLYQSYFYVLQGQIIYKISAKGAMTKRDIGKKCRSISVGKDTILVTDYFGKPHAIQINKDFWPKMSYNHQLHTPSLKDYIDIEDFYNIKNILPMSTSSILIIYRNKKAQLFTDNEEIINQNNLVLLELPSFYSRINTNRFLVFYREMKGFQYITCPELRKGPLIKVQTDYMKICHIVSNKCLAVTTTENKNEIHILLIKEDKVDIIERISLEHYNVTIAATPINFVVLDGSENKMVFYSTCGEELFQKYLPFYGYPHHIYSDNVYFYVLFKRHSILICYDIYGEMKWQGKLPFLVHPHIAVFQGTVYLPDTQLNRVLLYKYQDQSSCCCLHTKNSYIRNLNVRLKEKENEKAVIGEICLLANGQLVVSDINHDCLLYISNEGDIVSRLSLPSSATDICRWDSNQIGVTLPLQKQLRVIRNLSKTVRSVSLSQPYVRMCKMGECKIVCYCDKPSHLDILAINYYNQVETIKTINIPLPVKSLSIDEKTQKLLIVTRGKAFQYNTRIDGGGHGGARRQSSGSDGSISSSVMVVVVVVVGVMVVVVVVGVMVELSCPC</sequence>
<dbReference type="OrthoDB" id="6182854at2759"/>
<organism evidence="2">
    <name type="scientific">Octopus bimaculoides</name>
    <name type="common">California two-spotted octopus</name>
    <dbReference type="NCBI Taxonomy" id="37653"/>
    <lineage>
        <taxon>Eukaryota</taxon>
        <taxon>Metazoa</taxon>
        <taxon>Spiralia</taxon>
        <taxon>Lophotrochozoa</taxon>
        <taxon>Mollusca</taxon>
        <taxon>Cephalopoda</taxon>
        <taxon>Coleoidea</taxon>
        <taxon>Octopodiformes</taxon>
        <taxon>Octopoda</taxon>
        <taxon>Incirrata</taxon>
        <taxon>Octopodidae</taxon>
        <taxon>Octopus</taxon>
    </lineage>
</organism>
<keyword evidence="1" id="KW-1133">Transmembrane helix</keyword>
<feature type="transmembrane region" description="Helical" evidence="1">
    <location>
        <begin position="571"/>
        <end position="596"/>
    </location>
</feature>
<reference evidence="2" key="1">
    <citation type="submission" date="2015-07" db="EMBL/GenBank/DDBJ databases">
        <title>MeaNS - Measles Nucleotide Surveillance Program.</title>
        <authorList>
            <person name="Tran T."/>
            <person name="Druce J."/>
        </authorList>
    </citation>
    <scope>NUCLEOTIDE SEQUENCE</scope>
    <source>
        <strain evidence="2">UCB-OBI-ISO-001</strain>
        <tissue evidence="2">Gonad</tissue>
    </source>
</reference>
<evidence type="ECO:0000256" key="1">
    <source>
        <dbReference type="SAM" id="Phobius"/>
    </source>
</evidence>
<keyword evidence="1" id="KW-0472">Membrane</keyword>
<dbReference type="AlphaFoldDB" id="A0A0L8G613"/>
<protein>
    <submittedName>
        <fullName evidence="2">Uncharacterized protein</fullName>
    </submittedName>
</protein>
<proteinExistence type="predicted"/>
<dbReference type="SUPFAM" id="SSF63829">
    <property type="entry name" value="Calcium-dependent phosphotriesterase"/>
    <property type="match status" value="1"/>
</dbReference>